<gene>
    <name evidence="2" type="ORF">MTR67_035275</name>
</gene>
<accession>A0AAF0U9J7</accession>
<name>A0AAF0U9J7_SOLVR</name>
<evidence type="ECO:0008006" key="4">
    <source>
        <dbReference type="Google" id="ProtNLM"/>
    </source>
</evidence>
<evidence type="ECO:0000256" key="1">
    <source>
        <dbReference type="SAM" id="MobiDB-lite"/>
    </source>
</evidence>
<sequence length="141" mass="16190">MGGGYKDMNAFGTNSGVSPDDAQFEAMYNVDVQFLSKQIGDSRPRYPRPGANHGWNRDHDGGWRDQDRDWSDRGANWRDRDGDKDRYVPPHEFPKPKEPKTDPKNFRIVDMLTHILHKIEGSDKVLKDMKDDVSSLNQTVT</sequence>
<feature type="compositionally biased region" description="Basic and acidic residues" evidence="1">
    <location>
        <begin position="55"/>
        <end position="105"/>
    </location>
</feature>
<feature type="region of interest" description="Disordered" evidence="1">
    <location>
        <begin position="39"/>
        <end position="105"/>
    </location>
</feature>
<evidence type="ECO:0000313" key="3">
    <source>
        <dbReference type="Proteomes" id="UP001234989"/>
    </source>
</evidence>
<evidence type="ECO:0000313" key="2">
    <source>
        <dbReference type="EMBL" id="WMV41890.1"/>
    </source>
</evidence>
<protein>
    <recommendedName>
        <fullName evidence="4">Integrase core domain containing protein</fullName>
    </recommendedName>
</protein>
<dbReference type="Proteomes" id="UP001234989">
    <property type="component" value="Chromosome 8"/>
</dbReference>
<keyword evidence="3" id="KW-1185">Reference proteome</keyword>
<organism evidence="2 3">
    <name type="scientific">Solanum verrucosum</name>
    <dbReference type="NCBI Taxonomy" id="315347"/>
    <lineage>
        <taxon>Eukaryota</taxon>
        <taxon>Viridiplantae</taxon>
        <taxon>Streptophyta</taxon>
        <taxon>Embryophyta</taxon>
        <taxon>Tracheophyta</taxon>
        <taxon>Spermatophyta</taxon>
        <taxon>Magnoliopsida</taxon>
        <taxon>eudicotyledons</taxon>
        <taxon>Gunneridae</taxon>
        <taxon>Pentapetalae</taxon>
        <taxon>asterids</taxon>
        <taxon>lamiids</taxon>
        <taxon>Solanales</taxon>
        <taxon>Solanaceae</taxon>
        <taxon>Solanoideae</taxon>
        <taxon>Solaneae</taxon>
        <taxon>Solanum</taxon>
    </lineage>
</organism>
<dbReference type="EMBL" id="CP133619">
    <property type="protein sequence ID" value="WMV41890.1"/>
    <property type="molecule type" value="Genomic_DNA"/>
</dbReference>
<reference evidence="2" key="1">
    <citation type="submission" date="2023-08" db="EMBL/GenBank/DDBJ databases">
        <title>A de novo genome assembly of Solanum verrucosum Schlechtendal, a Mexican diploid species geographically isolated from the other diploid A-genome species in potato relatives.</title>
        <authorList>
            <person name="Hosaka K."/>
        </authorList>
    </citation>
    <scope>NUCLEOTIDE SEQUENCE</scope>
    <source>
        <tissue evidence="2">Young leaves</tissue>
    </source>
</reference>
<proteinExistence type="predicted"/>
<dbReference type="AlphaFoldDB" id="A0AAF0U9J7"/>